<comment type="catalytic activity">
    <reaction evidence="10">
        <text>(3E,5Z,8Z,11Z,14Z)-eicosapentaenoyl-CoA = (2E,4E,8Z,11Z,14Z)-eicosapentaenoyl-CoA</text>
        <dbReference type="Rhea" id="RHEA:45224"/>
        <dbReference type="ChEBI" id="CHEBI:85090"/>
        <dbReference type="ChEBI" id="CHEBI:85091"/>
    </reaction>
</comment>
<dbReference type="GO" id="GO:0005739">
    <property type="term" value="C:mitochondrion"/>
    <property type="evidence" value="ECO:0007669"/>
    <property type="project" value="TreeGrafter"/>
</dbReference>
<evidence type="ECO:0000256" key="9">
    <source>
        <dbReference type="ARBA" id="ARBA00051408"/>
    </source>
</evidence>
<dbReference type="STRING" id="174720.A0A0N5BRS2"/>
<accession>A0A0N5BRS2</accession>
<proteinExistence type="inferred from homology"/>
<keyword evidence="6" id="KW-0443">Lipid metabolism</keyword>
<comment type="similarity">
    <text evidence="3">Belongs to the enoyl-CoA hydratase/isomerase family.</text>
</comment>
<dbReference type="InterPro" id="IPR029045">
    <property type="entry name" value="ClpP/crotonase-like_dom_sf"/>
</dbReference>
<keyword evidence="13" id="KW-1185">Reference proteome</keyword>
<evidence type="ECO:0000313" key="14">
    <source>
        <dbReference type="WBParaSite" id="SPAL_0000856700.1"/>
    </source>
</evidence>
<dbReference type="AlphaFoldDB" id="A0A0N5BRS2"/>
<keyword evidence="5" id="KW-0007">Acetylation</keyword>
<dbReference type="GO" id="GO:0006635">
    <property type="term" value="P:fatty acid beta-oxidation"/>
    <property type="evidence" value="ECO:0007669"/>
    <property type="project" value="UniProtKB-UniPathway"/>
</dbReference>
<evidence type="ECO:0000256" key="12">
    <source>
        <dbReference type="ARBA" id="ARBA00071021"/>
    </source>
</evidence>
<evidence type="ECO:0000256" key="7">
    <source>
        <dbReference type="ARBA" id="ARBA00023140"/>
    </source>
</evidence>
<evidence type="ECO:0000256" key="5">
    <source>
        <dbReference type="ARBA" id="ARBA00022990"/>
    </source>
</evidence>
<evidence type="ECO:0000256" key="3">
    <source>
        <dbReference type="ARBA" id="ARBA00005254"/>
    </source>
</evidence>
<reference evidence="14" key="1">
    <citation type="submission" date="2017-02" db="UniProtKB">
        <authorList>
            <consortium name="WormBaseParasite"/>
        </authorList>
    </citation>
    <scope>IDENTIFICATION</scope>
</reference>
<dbReference type="InterPro" id="IPR014748">
    <property type="entry name" value="Enoyl-CoA_hydra_C"/>
</dbReference>
<comment type="function">
    <text evidence="11">Isomerization of 3-trans,5-cis-dienoyl-CoA to 2-trans,4-trans-dienoyl-CoA.</text>
</comment>
<dbReference type="FunFam" id="1.10.12.10:FF:000004">
    <property type="entry name" value="Delta3,5-delta2,4-dienoyl-CoA isomerase"/>
    <property type="match status" value="1"/>
</dbReference>
<evidence type="ECO:0000256" key="4">
    <source>
        <dbReference type="ARBA" id="ARBA00022832"/>
    </source>
</evidence>
<protein>
    <recommendedName>
        <fullName evidence="12">Delta(3,5)-Delta(2,4)-dienoyl-CoA isomerase, mitochondrial</fullName>
    </recommendedName>
</protein>
<evidence type="ECO:0000256" key="2">
    <source>
        <dbReference type="ARBA" id="ARBA00005005"/>
    </source>
</evidence>
<dbReference type="InterPro" id="IPR001753">
    <property type="entry name" value="Enoyl-CoA_hydra/iso"/>
</dbReference>
<evidence type="ECO:0000313" key="13">
    <source>
        <dbReference type="Proteomes" id="UP000046392"/>
    </source>
</evidence>
<dbReference type="FunFam" id="3.90.226.10:FF:000024">
    <property type="entry name" value="Delta3,5-delta2,4-dienoyl-CoA isomerase"/>
    <property type="match status" value="1"/>
</dbReference>
<dbReference type="InterPro" id="IPR045002">
    <property type="entry name" value="Ech1-like"/>
</dbReference>
<dbReference type="GO" id="GO:0005777">
    <property type="term" value="C:peroxisome"/>
    <property type="evidence" value="ECO:0007669"/>
    <property type="project" value="UniProtKB-SubCell"/>
</dbReference>
<dbReference type="GO" id="GO:0051750">
    <property type="term" value="F:delta(3,5)-delta(2,4)-dienoyl-CoA isomerase activity"/>
    <property type="evidence" value="ECO:0007669"/>
    <property type="project" value="TreeGrafter"/>
</dbReference>
<dbReference type="Proteomes" id="UP000046392">
    <property type="component" value="Unplaced"/>
</dbReference>
<dbReference type="CDD" id="cd06558">
    <property type="entry name" value="crotonase-like"/>
    <property type="match status" value="1"/>
</dbReference>
<evidence type="ECO:0000256" key="1">
    <source>
        <dbReference type="ARBA" id="ARBA00004275"/>
    </source>
</evidence>
<dbReference type="Pfam" id="PF00378">
    <property type="entry name" value="ECH_1"/>
    <property type="match status" value="1"/>
</dbReference>
<comment type="subcellular location">
    <subcellularLocation>
        <location evidence="1">Peroxisome</location>
    </subcellularLocation>
</comment>
<dbReference type="Gene3D" id="1.10.12.10">
    <property type="entry name" value="Lyase 2-enoyl-coa Hydratase, Chain A, domain 2"/>
    <property type="match status" value="1"/>
</dbReference>
<evidence type="ECO:0000256" key="8">
    <source>
        <dbReference type="ARBA" id="ARBA00023235"/>
    </source>
</evidence>
<dbReference type="WBParaSite" id="SPAL_0000856700.1">
    <property type="protein sequence ID" value="SPAL_0000856700.1"/>
    <property type="gene ID" value="SPAL_0000856700"/>
</dbReference>
<evidence type="ECO:0000256" key="11">
    <source>
        <dbReference type="ARBA" id="ARBA00055786"/>
    </source>
</evidence>
<name>A0A0N5BRS2_STREA</name>
<dbReference type="PANTHER" id="PTHR43149:SF2">
    <property type="entry name" value="DELTA(3,5)-DELTA(2,4)-DIENOYL-COA ISOMERASE, MITOCHONDRIAL"/>
    <property type="match status" value="1"/>
</dbReference>
<keyword evidence="7" id="KW-0576">Peroxisome</keyword>
<keyword evidence="4" id="KW-0276">Fatty acid metabolism</keyword>
<organism evidence="13 14">
    <name type="scientific">Strongyloides papillosus</name>
    <name type="common">Intestinal threadworm</name>
    <dbReference type="NCBI Taxonomy" id="174720"/>
    <lineage>
        <taxon>Eukaryota</taxon>
        <taxon>Metazoa</taxon>
        <taxon>Ecdysozoa</taxon>
        <taxon>Nematoda</taxon>
        <taxon>Chromadorea</taxon>
        <taxon>Rhabditida</taxon>
        <taxon>Tylenchina</taxon>
        <taxon>Panagrolaimomorpha</taxon>
        <taxon>Strongyloidoidea</taxon>
        <taxon>Strongyloididae</taxon>
        <taxon>Strongyloides</taxon>
    </lineage>
</organism>
<comment type="pathway">
    <text evidence="2">Lipid metabolism; fatty acid beta-oxidation.</text>
</comment>
<dbReference type="SUPFAM" id="SSF52096">
    <property type="entry name" value="ClpP/crotonase"/>
    <property type="match status" value="1"/>
</dbReference>
<keyword evidence="8" id="KW-0413">Isomerase</keyword>
<dbReference type="UniPathway" id="UPA00659"/>
<sequence length="302" mass="33434">MLFRNLLYPQASRVFSRSISIVKIEKPTLKDINVNEVSSKVFNVELNRAKQLNTFTPEFWSELKTAINFLSQYSGCRSIVLSAAGKSFSAGIDLKESFTQISTLLNDPTLDNARKARIIMDTMEGVQDSYSILEKCPKPVISAIHSHCIGAGVNMICSTDIRYASKDTIFSIKEVDVGMAADIGTLNRIQKIVGNDSLTRELSFTGRDFNVDEALKLGLISKIFDNKNDCYDGAVETAKMIAEKSPIGVQGTKIVLNHARNHTIEDSLEFIKIWNASQLLTEDIEAAAKGVLTKKKVVFNDV</sequence>
<evidence type="ECO:0000256" key="6">
    <source>
        <dbReference type="ARBA" id="ARBA00023098"/>
    </source>
</evidence>
<evidence type="ECO:0000256" key="10">
    <source>
        <dbReference type="ARBA" id="ARBA00052809"/>
    </source>
</evidence>
<dbReference type="PANTHER" id="PTHR43149">
    <property type="entry name" value="ENOYL-COA HYDRATASE"/>
    <property type="match status" value="1"/>
</dbReference>
<comment type="catalytic activity">
    <reaction evidence="9">
        <text>(3E,5Z)-octadienoyl-CoA = (2E,4E)-octadienoyl-CoA</text>
        <dbReference type="Rhea" id="RHEA:45244"/>
        <dbReference type="ChEBI" id="CHEBI:62243"/>
        <dbReference type="ChEBI" id="CHEBI:85108"/>
    </reaction>
</comment>
<dbReference type="Gene3D" id="3.90.226.10">
    <property type="entry name" value="2-enoyl-CoA Hydratase, Chain A, domain 1"/>
    <property type="match status" value="1"/>
</dbReference>